<dbReference type="GO" id="GO:0042773">
    <property type="term" value="P:ATP synthesis coupled electron transport"/>
    <property type="evidence" value="ECO:0007669"/>
    <property type="project" value="InterPro"/>
</dbReference>
<evidence type="ECO:0000256" key="13">
    <source>
        <dbReference type="ARBA" id="ARBA00023075"/>
    </source>
</evidence>
<evidence type="ECO:0000256" key="17">
    <source>
        <dbReference type="RuleBase" id="RU003297"/>
    </source>
</evidence>
<evidence type="ECO:0000256" key="1">
    <source>
        <dbReference type="ARBA" id="ARBA00003257"/>
    </source>
</evidence>
<accession>Q6SL28</accession>
<sequence length="425" mass="49476">MLKFMFMLVLTLFLSDVDLLLMSLFILGILYFISYSNMNVYIFGFEDQFSWLMIILSIYVVILSILAGKEMKISKIFLFLNLKLLLFLYISFSTSNFMMFYFTFESSLIFIFLIVSGWGYHYNRLKASLYLLFYTLFFSLPMLIGILFFLKNYDLSFFFMKYSNDLFEKLFLISIVLGMLVKIPMWGIHLWLPKAHVEASASGSMLLAGILLKLGGYGLWRINVILNLNEYWMMLLFIFLMMGSIIICLECLMQSDLKTLIAYSSVCHMGPVALMLILGYSYSWASGGYMMFAHGLSSCGLFYLSGLIYSRFSTRSTYLLGGCLAYFPKFSMWWFIFCSVNLGAPPFLNLFSEIMTYMMMYLYSYVMLLIFMTLSFFSAAFSLYLYISINQGMPNFSYKGYNPEEIVDNFILFMCLYPLVSYLII</sequence>
<feature type="transmembrane region" description="Helical" evidence="17">
    <location>
        <begin position="48"/>
        <end position="66"/>
    </location>
</feature>
<keyword evidence="14 17" id="KW-0496">Mitochondrion</keyword>
<evidence type="ECO:0000256" key="14">
    <source>
        <dbReference type="ARBA" id="ARBA00023128"/>
    </source>
</evidence>
<name>Q6SL28_9CRUS</name>
<feature type="domain" description="NADH:quinone oxidoreductase/Mrp antiporter transmembrane" evidence="18">
    <location>
        <begin position="95"/>
        <end position="377"/>
    </location>
</feature>
<dbReference type="AlphaFoldDB" id="Q6SL28"/>
<feature type="transmembrane region" description="Helical" evidence="17">
    <location>
        <begin position="7"/>
        <end position="33"/>
    </location>
</feature>
<evidence type="ECO:0000259" key="18">
    <source>
        <dbReference type="Pfam" id="PF00361"/>
    </source>
</evidence>
<dbReference type="GO" id="GO:0015990">
    <property type="term" value="P:electron transport coupled proton transport"/>
    <property type="evidence" value="ECO:0007669"/>
    <property type="project" value="TreeGrafter"/>
</dbReference>
<keyword evidence="6 17" id="KW-0813">Transport</keyword>
<evidence type="ECO:0000256" key="16">
    <source>
        <dbReference type="ARBA" id="ARBA00049551"/>
    </source>
</evidence>
<feature type="transmembrane region" description="Helical" evidence="17">
    <location>
        <begin position="73"/>
        <end position="92"/>
    </location>
</feature>
<feature type="transmembrane region" description="Helical" evidence="17">
    <location>
        <begin position="260"/>
        <end position="282"/>
    </location>
</feature>
<proteinExistence type="inferred from homology"/>
<dbReference type="GO" id="GO:0031966">
    <property type="term" value="C:mitochondrial membrane"/>
    <property type="evidence" value="ECO:0007669"/>
    <property type="project" value="UniProtKB-SubCell"/>
</dbReference>
<dbReference type="GO" id="GO:0003954">
    <property type="term" value="F:NADH dehydrogenase activity"/>
    <property type="evidence" value="ECO:0007669"/>
    <property type="project" value="TreeGrafter"/>
</dbReference>
<dbReference type="InterPro" id="IPR001750">
    <property type="entry name" value="ND/Mrp_TM"/>
</dbReference>
<keyword evidence="10 17" id="KW-0249">Electron transport</keyword>
<dbReference type="PRINTS" id="PR01437">
    <property type="entry name" value="NUOXDRDTASE4"/>
</dbReference>
<comment type="function">
    <text evidence="17">Core subunit of the mitochondrial membrane respiratory chain NADH dehydrogenase (Complex I) which catalyzes electron transfer from NADH through the respiratory chain, using ubiquinone as an electron acceptor. Essential for the catalytic activity and assembly of complex I.</text>
</comment>
<feature type="transmembrane region" description="Helical" evidence="17">
    <location>
        <begin position="199"/>
        <end position="220"/>
    </location>
</feature>
<feature type="transmembrane region" description="Helical" evidence="17">
    <location>
        <begin position="360"/>
        <end position="386"/>
    </location>
</feature>
<keyword evidence="11 17" id="KW-1133">Transmembrane helix</keyword>
<dbReference type="GO" id="GO:0048039">
    <property type="term" value="F:ubiquinone binding"/>
    <property type="evidence" value="ECO:0007669"/>
    <property type="project" value="TreeGrafter"/>
</dbReference>
<keyword evidence="13 17" id="KW-0830">Ubiquinone</keyword>
<keyword evidence="9" id="KW-1278">Translocase</keyword>
<evidence type="ECO:0000256" key="9">
    <source>
        <dbReference type="ARBA" id="ARBA00022967"/>
    </source>
</evidence>
<keyword evidence="7 17" id="KW-0679">Respiratory chain</keyword>
<evidence type="ECO:0000256" key="2">
    <source>
        <dbReference type="ARBA" id="ARBA00004225"/>
    </source>
</evidence>
<dbReference type="Pfam" id="PF00361">
    <property type="entry name" value="Proton_antipo_M"/>
    <property type="match status" value="1"/>
</dbReference>
<evidence type="ECO:0000256" key="4">
    <source>
        <dbReference type="ARBA" id="ARBA00012944"/>
    </source>
</evidence>
<geneLocation type="mitochondrion" evidence="19"/>
<evidence type="ECO:0000256" key="11">
    <source>
        <dbReference type="ARBA" id="ARBA00022989"/>
    </source>
</evidence>
<dbReference type="PANTHER" id="PTHR43507:SF20">
    <property type="entry name" value="NADH-UBIQUINONE OXIDOREDUCTASE CHAIN 4"/>
    <property type="match status" value="1"/>
</dbReference>
<evidence type="ECO:0000256" key="5">
    <source>
        <dbReference type="ARBA" id="ARBA00021006"/>
    </source>
</evidence>
<dbReference type="EC" id="7.1.1.2" evidence="4 17"/>
<evidence type="ECO:0000256" key="3">
    <source>
        <dbReference type="ARBA" id="ARBA00009025"/>
    </source>
</evidence>
<evidence type="ECO:0000256" key="7">
    <source>
        <dbReference type="ARBA" id="ARBA00022660"/>
    </source>
</evidence>
<keyword evidence="19" id="KW-0560">Oxidoreductase</keyword>
<evidence type="ECO:0000313" key="19">
    <source>
        <dbReference type="EMBL" id="AAS00845.1"/>
    </source>
</evidence>
<reference evidence="19" key="1">
    <citation type="journal article" date="2004" name="Proc. R. Soc. Lond., B, Biol. Sci.">
        <title>Phylogenetic position of the Pentastomida and [pan]crustacean relationships.</title>
        <authorList>
            <person name="Lavrov D.V."/>
            <person name="Brown W.M."/>
            <person name="Boore J.L."/>
        </authorList>
    </citation>
    <scope>NUCLEOTIDE SEQUENCE</scope>
</reference>
<dbReference type="InterPro" id="IPR003918">
    <property type="entry name" value="NADH_UbQ_OxRdtase"/>
</dbReference>
<comment type="similarity">
    <text evidence="3 17">Belongs to the complex I subunit 4 family.</text>
</comment>
<comment type="function">
    <text evidence="1">Core subunit of the mitochondrial membrane respiratory chain NADH dehydrogenase (Complex I) that is believed to belong to the minimal assembly required for catalysis. Complex I functions in the transfer of electrons from NADH to the respiratory chain. The immediate electron acceptor for the enzyme is believed to be ubiquinone.</text>
</comment>
<keyword evidence="12 17" id="KW-0520">NAD</keyword>
<evidence type="ECO:0000256" key="10">
    <source>
        <dbReference type="ARBA" id="ARBA00022982"/>
    </source>
</evidence>
<evidence type="ECO:0000256" key="12">
    <source>
        <dbReference type="ARBA" id="ARBA00023027"/>
    </source>
</evidence>
<dbReference type="GO" id="GO:0008137">
    <property type="term" value="F:NADH dehydrogenase (ubiquinone) activity"/>
    <property type="evidence" value="ECO:0007669"/>
    <property type="project" value="UniProtKB-UniRule"/>
</dbReference>
<gene>
    <name evidence="19" type="primary">nad4</name>
</gene>
<dbReference type="PANTHER" id="PTHR43507">
    <property type="entry name" value="NADH-UBIQUINONE OXIDOREDUCTASE CHAIN 4"/>
    <property type="match status" value="1"/>
</dbReference>
<evidence type="ECO:0000256" key="8">
    <source>
        <dbReference type="ARBA" id="ARBA00022692"/>
    </source>
</evidence>
<evidence type="ECO:0000256" key="15">
    <source>
        <dbReference type="ARBA" id="ARBA00023136"/>
    </source>
</evidence>
<comment type="catalytic activity">
    <reaction evidence="16 17">
        <text>a ubiquinone + NADH + 5 H(+)(in) = a ubiquinol + NAD(+) + 4 H(+)(out)</text>
        <dbReference type="Rhea" id="RHEA:29091"/>
        <dbReference type="Rhea" id="RHEA-COMP:9565"/>
        <dbReference type="Rhea" id="RHEA-COMP:9566"/>
        <dbReference type="ChEBI" id="CHEBI:15378"/>
        <dbReference type="ChEBI" id="CHEBI:16389"/>
        <dbReference type="ChEBI" id="CHEBI:17976"/>
        <dbReference type="ChEBI" id="CHEBI:57540"/>
        <dbReference type="ChEBI" id="CHEBI:57945"/>
        <dbReference type="EC" id="7.1.1.2"/>
    </reaction>
</comment>
<feature type="transmembrane region" description="Helical" evidence="17">
    <location>
        <begin position="170"/>
        <end position="192"/>
    </location>
</feature>
<evidence type="ECO:0000256" key="6">
    <source>
        <dbReference type="ARBA" id="ARBA00022448"/>
    </source>
</evidence>
<comment type="subcellular location">
    <subcellularLocation>
        <location evidence="2 17">Mitochondrion membrane</location>
        <topology evidence="2 17">Multi-pass membrane protein</topology>
    </subcellularLocation>
</comment>
<feature type="transmembrane region" description="Helical" evidence="17">
    <location>
        <begin position="98"/>
        <end position="120"/>
    </location>
</feature>
<feature type="transmembrane region" description="Helical" evidence="17">
    <location>
        <begin position="127"/>
        <end position="150"/>
    </location>
</feature>
<organism evidence="19">
    <name type="scientific">Argulus americanus</name>
    <dbReference type="NCBI Taxonomy" id="260819"/>
    <lineage>
        <taxon>Eukaryota</taxon>
        <taxon>Metazoa</taxon>
        <taxon>Ecdysozoa</taxon>
        <taxon>Arthropoda</taxon>
        <taxon>Crustacea</taxon>
        <taxon>Oligostraca</taxon>
        <taxon>Ichthyostraca</taxon>
        <taxon>Branchiura</taxon>
        <taxon>Arguloida</taxon>
        <taxon>Argulidae</taxon>
        <taxon>Argulus</taxon>
    </lineage>
</organism>
<feature type="transmembrane region" description="Helical" evidence="17">
    <location>
        <begin position="406"/>
        <end position="424"/>
    </location>
</feature>
<feature type="transmembrane region" description="Helical" evidence="17">
    <location>
        <begin position="232"/>
        <end position="253"/>
    </location>
</feature>
<protein>
    <recommendedName>
        <fullName evidence="5 17">NADH-ubiquinone oxidoreductase chain 4</fullName>
        <ecNumber evidence="4 17">7.1.1.2</ecNumber>
    </recommendedName>
</protein>
<keyword evidence="8 17" id="KW-0812">Transmembrane</keyword>
<dbReference type="EMBL" id="AY456187">
    <property type="protein sequence ID" value="AAS00845.1"/>
    <property type="molecule type" value="Genomic_DNA"/>
</dbReference>
<keyword evidence="15 17" id="KW-0472">Membrane</keyword>
<feature type="transmembrane region" description="Helical" evidence="17">
    <location>
        <begin position="330"/>
        <end position="348"/>
    </location>
</feature>